<dbReference type="Proteomes" id="UP000045706">
    <property type="component" value="Unassembled WGS sequence"/>
</dbReference>
<evidence type="ECO:0000256" key="1">
    <source>
        <dbReference type="SAM" id="MobiDB-lite"/>
    </source>
</evidence>
<organism evidence="2 3">
    <name type="scientific">Verticillium longisporum</name>
    <name type="common">Verticillium dahliae var. longisporum</name>
    <dbReference type="NCBI Taxonomy" id="100787"/>
    <lineage>
        <taxon>Eukaryota</taxon>
        <taxon>Fungi</taxon>
        <taxon>Dikarya</taxon>
        <taxon>Ascomycota</taxon>
        <taxon>Pezizomycotina</taxon>
        <taxon>Sordariomycetes</taxon>
        <taxon>Hypocreomycetidae</taxon>
        <taxon>Glomerellales</taxon>
        <taxon>Plectosphaerellaceae</taxon>
        <taxon>Verticillium</taxon>
    </lineage>
</organism>
<reference evidence="3" key="1">
    <citation type="submission" date="2015-05" db="EMBL/GenBank/DDBJ databases">
        <authorList>
            <person name="Fogelqvist Johan"/>
        </authorList>
    </citation>
    <scope>NUCLEOTIDE SEQUENCE [LARGE SCALE GENOMIC DNA]</scope>
</reference>
<protein>
    <submittedName>
        <fullName evidence="2">Uncharacterized protein</fullName>
    </submittedName>
</protein>
<accession>A0A0G4N5U3</accession>
<dbReference type="AlphaFoldDB" id="A0A0G4N5U3"/>
<evidence type="ECO:0000313" key="2">
    <source>
        <dbReference type="EMBL" id="CRK41812.1"/>
    </source>
</evidence>
<sequence>MDERDIDSNRRRSFGRGGAGNIRSYSNARLPDPCNEDGTWRRRSSILSSRSSDSAERRRTSLLHGWTGFFQSKRDLKADCIHEEPKVEELEGQSVGST</sequence>
<dbReference type="EMBL" id="CVQI01032606">
    <property type="protein sequence ID" value="CRK41812.1"/>
    <property type="molecule type" value="Genomic_DNA"/>
</dbReference>
<gene>
    <name evidence="2" type="ORF">BN1723_005205</name>
</gene>
<proteinExistence type="predicted"/>
<name>A0A0G4N5U3_VERLO</name>
<feature type="compositionally biased region" description="Basic and acidic residues" evidence="1">
    <location>
        <begin position="1"/>
        <end position="10"/>
    </location>
</feature>
<evidence type="ECO:0000313" key="3">
    <source>
        <dbReference type="Proteomes" id="UP000045706"/>
    </source>
</evidence>
<feature type="region of interest" description="Disordered" evidence="1">
    <location>
        <begin position="1"/>
        <end position="57"/>
    </location>
</feature>